<evidence type="ECO:0000313" key="2">
    <source>
        <dbReference type="Proteomes" id="UP001163603"/>
    </source>
</evidence>
<reference evidence="2" key="1">
    <citation type="journal article" date="2023" name="G3 (Bethesda)">
        <title>Genome assembly and association tests identify interacting loci associated with vigor, precocity, and sex in interspecific pistachio rootstocks.</title>
        <authorList>
            <person name="Palmer W."/>
            <person name="Jacygrad E."/>
            <person name="Sagayaradj S."/>
            <person name="Cavanaugh K."/>
            <person name="Han R."/>
            <person name="Bertier L."/>
            <person name="Beede B."/>
            <person name="Kafkas S."/>
            <person name="Golino D."/>
            <person name="Preece J."/>
            <person name="Michelmore R."/>
        </authorList>
    </citation>
    <scope>NUCLEOTIDE SEQUENCE [LARGE SCALE GENOMIC DNA]</scope>
</reference>
<protein>
    <submittedName>
        <fullName evidence="1">Uncharacterized protein</fullName>
    </submittedName>
</protein>
<keyword evidence="2" id="KW-1185">Reference proteome</keyword>
<gene>
    <name evidence="1" type="ORF">Pint_11037</name>
</gene>
<sequence length="50" mass="6088">MKFDVLKFDENIGFGFWQVQMMDLFVQQGLDFVLEGKSNDMEKDEWSWYD</sequence>
<dbReference type="Proteomes" id="UP001163603">
    <property type="component" value="Chromosome 12"/>
</dbReference>
<name>A0ACC0XG08_9ROSI</name>
<comment type="caution">
    <text evidence="1">The sequence shown here is derived from an EMBL/GenBank/DDBJ whole genome shotgun (WGS) entry which is preliminary data.</text>
</comment>
<organism evidence="1 2">
    <name type="scientific">Pistacia integerrima</name>
    <dbReference type="NCBI Taxonomy" id="434235"/>
    <lineage>
        <taxon>Eukaryota</taxon>
        <taxon>Viridiplantae</taxon>
        <taxon>Streptophyta</taxon>
        <taxon>Embryophyta</taxon>
        <taxon>Tracheophyta</taxon>
        <taxon>Spermatophyta</taxon>
        <taxon>Magnoliopsida</taxon>
        <taxon>eudicotyledons</taxon>
        <taxon>Gunneridae</taxon>
        <taxon>Pentapetalae</taxon>
        <taxon>rosids</taxon>
        <taxon>malvids</taxon>
        <taxon>Sapindales</taxon>
        <taxon>Anacardiaceae</taxon>
        <taxon>Pistacia</taxon>
    </lineage>
</organism>
<evidence type="ECO:0000313" key="1">
    <source>
        <dbReference type="EMBL" id="KAJ0016687.1"/>
    </source>
</evidence>
<proteinExistence type="predicted"/>
<dbReference type="EMBL" id="CM047747">
    <property type="protein sequence ID" value="KAJ0016687.1"/>
    <property type="molecule type" value="Genomic_DNA"/>
</dbReference>
<accession>A0ACC0XG08</accession>